<dbReference type="PROSITE" id="PS50089">
    <property type="entry name" value="ZF_RING_2"/>
    <property type="match status" value="1"/>
</dbReference>
<dbReference type="GO" id="GO:0008270">
    <property type="term" value="F:zinc ion binding"/>
    <property type="evidence" value="ECO:0007669"/>
    <property type="project" value="UniProtKB-KW"/>
</dbReference>
<comment type="catalytic activity">
    <reaction evidence="1">
        <text>S-ubiquitinyl-[E2 ubiquitin-conjugating enzyme]-L-cysteine + [acceptor protein]-L-lysine = [E2 ubiquitin-conjugating enzyme]-L-cysteine + N(6)-ubiquitinyl-[acceptor protein]-L-lysine.</text>
        <dbReference type="EC" id="2.3.2.27"/>
    </reaction>
</comment>
<feature type="transmembrane region" description="Helical" evidence="16">
    <location>
        <begin position="35"/>
        <end position="56"/>
    </location>
</feature>
<dbReference type="PANTHER" id="PTHR46913:SF19">
    <property type="entry name" value="RING-TYPE E3 UBIQUITIN TRANSFERASE"/>
    <property type="match status" value="1"/>
</dbReference>
<name>A0A7J0ELM6_9ERIC</name>
<evidence type="ECO:0000256" key="2">
    <source>
        <dbReference type="ARBA" id="ARBA00004167"/>
    </source>
</evidence>
<keyword evidence="7" id="KW-0479">Metal-binding</keyword>
<sequence length="378" mass="42306">MAFHHRKLLSSDEPSVDGSTKKTSDDGYTKNPNNLSLLVVLLFCALGTAFLVVCYLKYFKKYDSNSNNSRRRNPQVLDQDQGQEDFIDENHGPVLDHPIWYIRTVGLQQSVIESISVFKYKKDEGLVEGTDCSVCLNEFEEDENLRLLPKCSHAFHIACIDTWLTSHKNCPLCRAPIVCENARVSATEPNLSHLGPEEEAHVEENLESYGGLGGHPDEDRASEVGIGSEDFDGLPSEGGRIPEITRKDLRYFNGKNCEVRVLSDLADHRRRGEEELQPVRRSVSLDASDASRIYLDVANLPQLEACPSIRLVQVKKPSSKEVAKGVTRNLSIARMMKSSSMRFSLQNGPVTMKRSLSSIGKFSSSRRYSRSQDSVLPL</sequence>
<evidence type="ECO:0000256" key="3">
    <source>
        <dbReference type="ARBA" id="ARBA00004906"/>
    </source>
</evidence>
<evidence type="ECO:0000256" key="8">
    <source>
        <dbReference type="ARBA" id="ARBA00022771"/>
    </source>
</evidence>
<evidence type="ECO:0000256" key="12">
    <source>
        <dbReference type="ARBA" id="ARBA00023136"/>
    </source>
</evidence>
<keyword evidence="6 16" id="KW-0812">Transmembrane</keyword>
<dbReference type="Pfam" id="PF13639">
    <property type="entry name" value="zf-RING_2"/>
    <property type="match status" value="1"/>
</dbReference>
<accession>A0A7J0ELM6</accession>
<keyword evidence="8 14" id="KW-0863">Zinc-finger</keyword>
<organism evidence="18 19">
    <name type="scientific">Actinidia rufa</name>
    <dbReference type="NCBI Taxonomy" id="165716"/>
    <lineage>
        <taxon>Eukaryota</taxon>
        <taxon>Viridiplantae</taxon>
        <taxon>Streptophyta</taxon>
        <taxon>Embryophyta</taxon>
        <taxon>Tracheophyta</taxon>
        <taxon>Spermatophyta</taxon>
        <taxon>Magnoliopsida</taxon>
        <taxon>eudicotyledons</taxon>
        <taxon>Gunneridae</taxon>
        <taxon>Pentapetalae</taxon>
        <taxon>asterids</taxon>
        <taxon>Ericales</taxon>
        <taxon>Actinidiaceae</taxon>
        <taxon>Actinidia</taxon>
    </lineage>
</organism>
<dbReference type="InterPro" id="IPR001841">
    <property type="entry name" value="Znf_RING"/>
</dbReference>
<evidence type="ECO:0000256" key="16">
    <source>
        <dbReference type="SAM" id="Phobius"/>
    </source>
</evidence>
<evidence type="ECO:0000256" key="13">
    <source>
        <dbReference type="ARBA" id="ARBA00024209"/>
    </source>
</evidence>
<dbReference type="EC" id="2.3.2.27" evidence="4"/>
<proteinExistence type="inferred from homology"/>
<dbReference type="FunFam" id="3.30.40.10:FF:000233">
    <property type="entry name" value="RING-H2 finger protein ATL54"/>
    <property type="match status" value="1"/>
</dbReference>
<dbReference type="Gene3D" id="3.30.40.10">
    <property type="entry name" value="Zinc/RING finger domain, C3HC4 (zinc finger)"/>
    <property type="match status" value="1"/>
</dbReference>
<comment type="pathway">
    <text evidence="3">Protein modification; protein ubiquitination.</text>
</comment>
<dbReference type="CDD" id="cd16461">
    <property type="entry name" value="RING-H2_EL5-like"/>
    <property type="match status" value="1"/>
</dbReference>
<dbReference type="PANTHER" id="PTHR46913">
    <property type="entry name" value="RING-H2 FINGER PROTEIN ATL16"/>
    <property type="match status" value="1"/>
</dbReference>
<gene>
    <name evidence="18" type="ORF">Acr_05g0010140</name>
</gene>
<evidence type="ECO:0000259" key="17">
    <source>
        <dbReference type="PROSITE" id="PS50089"/>
    </source>
</evidence>
<dbReference type="InterPro" id="IPR013083">
    <property type="entry name" value="Znf_RING/FYVE/PHD"/>
</dbReference>
<dbReference type="Proteomes" id="UP000585474">
    <property type="component" value="Unassembled WGS sequence"/>
</dbReference>
<evidence type="ECO:0000313" key="18">
    <source>
        <dbReference type="EMBL" id="GFY87375.1"/>
    </source>
</evidence>
<feature type="region of interest" description="Disordered" evidence="15">
    <location>
        <begin position="1"/>
        <end position="27"/>
    </location>
</feature>
<dbReference type="GO" id="GO:0016020">
    <property type="term" value="C:membrane"/>
    <property type="evidence" value="ECO:0007669"/>
    <property type="project" value="UniProtKB-SubCell"/>
</dbReference>
<reference evidence="18 19" key="1">
    <citation type="submission" date="2019-07" db="EMBL/GenBank/DDBJ databases">
        <title>De Novo Assembly of kiwifruit Actinidia rufa.</title>
        <authorList>
            <person name="Sugita-Konishi S."/>
            <person name="Sato K."/>
            <person name="Mori E."/>
            <person name="Abe Y."/>
            <person name="Kisaki G."/>
            <person name="Hamano K."/>
            <person name="Suezawa K."/>
            <person name="Otani M."/>
            <person name="Fukuda T."/>
            <person name="Manabe T."/>
            <person name="Gomi K."/>
            <person name="Tabuchi M."/>
            <person name="Akimitsu K."/>
            <person name="Kataoka I."/>
        </authorList>
    </citation>
    <scope>NUCLEOTIDE SEQUENCE [LARGE SCALE GENOMIC DNA]</scope>
    <source>
        <strain evidence="19">cv. Fuchu</strain>
    </source>
</reference>
<keyword evidence="5" id="KW-0808">Transferase</keyword>
<dbReference type="SUPFAM" id="SSF57850">
    <property type="entry name" value="RING/U-box"/>
    <property type="match status" value="1"/>
</dbReference>
<evidence type="ECO:0000256" key="4">
    <source>
        <dbReference type="ARBA" id="ARBA00012483"/>
    </source>
</evidence>
<keyword evidence="12 16" id="KW-0472">Membrane</keyword>
<evidence type="ECO:0000256" key="9">
    <source>
        <dbReference type="ARBA" id="ARBA00022786"/>
    </source>
</evidence>
<keyword evidence="9" id="KW-0833">Ubl conjugation pathway</keyword>
<dbReference type="InterPro" id="IPR044600">
    <property type="entry name" value="ATL1/ATL16-like"/>
</dbReference>
<feature type="domain" description="RING-type" evidence="17">
    <location>
        <begin position="132"/>
        <end position="174"/>
    </location>
</feature>
<keyword evidence="19" id="KW-1185">Reference proteome</keyword>
<dbReference type="SMART" id="SM00184">
    <property type="entry name" value="RING"/>
    <property type="match status" value="1"/>
</dbReference>
<evidence type="ECO:0000256" key="6">
    <source>
        <dbReference type="ARBA" id="ARBA00022692"/>
    </source>
</evidence>
<dbReference type="GO" id="GO:0016567">
    <property type="term" value="P:protein ubiquitination"/>
    <property type="evidence" value="ECO:0007669"/>
    <property type="project" value="UniProtKB-UniPathway"/>
</dbReference>
<dbReference type="UniPathway" id="UPA00143"/>
<evidence type="ECO:0000256" key="15">
    <source>
        <dbReference type="SAM" id="MobiDB-lite"/>
    </source>
</evidence>
<comment type="caution">
    <text evidence="18">The sequence shown here is derived from an EMBL/GenBank/DDBJ whole genome shotgun (WGS) entry which is preliminary data.</text>
</comment>
<evidence type="ECO:0000256" key="5">
    <source>
        <dbReference type="ARBA" id="ARBA00022679"/>
    </source>
</evidence>
<dbReference type="OrthoDB" id="9984778at2759"/>
<dbReference type="EMBL" id="BJWL01000005">
    <property type="protein sequence ID" value="GFY87375.1"/>
    <property type="molecule type" value="Genomic_DNA"/>
</dbReference>
<evidence type="ECO:0000256" key="10">
    <source>
        <dbReference type="ARBA" id="ARBA00022833"/>
    </source>
</evidence>
<evidence type="ECO:0000256" key="1">
    <source>
        <dbReference type="ARBA" id="ARBA00000900"/>
    </source>
</evidence>
<evidence type="ECO:0000256" key="7">
    <source>
        <dbReference type="ARBA" id="ARBA00022723"/>
    </source>
</evidence>
<dbReference type="GO" id="GO:0061630">
    <property type="term" value="F:ubiquitin protein ligase activity"/>
    <property type="evidence" value="ECO:0007669"/>
    <property type="project" value="UniProtKB-EC"/>
</dbReference>
<evidence type="ECO:0000256" key="11">
    <source>
        <dbReference type="ARBA" id="ARBA00022989"/>
    </source>
</evidence>
<protein>
    <recommendedName>
        <fullName evidence="4">RING-type E3 ubiquitin transferase</fullName>
        <ecNumber evidence="4">2.3.2.27</ecNumber>
    </recommendedName>
</protein>
<keyword evidence="11 16" id="KW-1133">Transmembrane helix</keyword>
<keyword evidence="10" id="KW-0862">Zinc</keyword>
<comment type="subcellular location">
    <subcellularLocation>
        <location evidence="2">Membrane</location>
        <topology evidence="2">Single-pass membrane protein</topology>
    </subcellularLocation>
</comment>
<evidence type="ECO:0000256" key="14">
    <source>
        <dbReference type="PROSITE-ProRule" id="PRU00175"/>
    </source>
</evidence>
<evidence type="ECO:0000313" key="19">
    <source>
        <dbReference type="Proteomes" id="UP000585474"/>
    </source>
</evidence>
<comment type="similarity">
    <text evidence="13">Belongs to the RING-type zinc finger family. ATL subfamily.</text>
</comment>
<dbReference type="AlphaFoldDB" id="A0A7J0ELM6"/>